<comment type="caution">
    <text evidence="2">The sequence shown here is derived from an EMBL/GenBank/DDBJ whole genome shotgun (WGS) entry which is preliminary data.</text>
</comment>
<dbReference type="PANTHER" id="PTHR15160:SF1">
    <property type="entry name" value="VON HIPPEL-LINDAU DISEASE TUMOR SUPPRESSOR"/>
    <property type="match status" value="1"/>
</dbReference>
<dbReference type="AlphaFoldDB" id="A0AA45WJC7"/>
<accession>A0AA45WJC7</accession>
<dbReference type="Gene3D" id="3.10.690.10">
    <property type="entry name" value="Bifunctional nuclease domain"/>
    <property type="match status" value="1"/>
</dbReference>
<reference evidence="2" key="1">
    <citation type="submission" date="2017-05" db="EMBL/GenBank/DDBJ databases">
        <authorList>
            <person name="Varghese N."/>
            <person name="Submissions S."/>
        </authorList>
    </citation>
    <scope>NUCLEOTIDE SEQUENCE</scope>
    <source>
        <strain evidence="2">DSM 18763</strain>
    </source>
</reference>
<gene>
    <name evidence="2" type="ORF">SAMN06264868_102108</name>
</gene>
<dbReference type="PROSITE" id="PS51658">
    <property type="entry name" value="BFN"/>
    <property type="match status" value="1"/>
</dbReference>
<dbReference type="PANTHER" id="PTHR15160">
    <property type="entry name" value="VON HIPPEL-LINDAU PROTEIN"/>
    <property type="match status" value="1"/>
</dbReference>
<proteinExistence type="predicted"/>
<name>A0AA45WJC7_9AQUI</name>
<sequence>MVEMEVQGITLDPTTNMPIVILKSKEGAKILPIWIGIFEANSIATVLENVQTPRPMTYDLMVNLIDSLSAKVDSIKIHTLQDNTYYASVVIIDRNGTKIEIDSRPSDAINVALRTESPIYVSQQLLEIDNEEKIDEEDIKEWLESLKPEDFEKNIEF</sequence>
<dbReference type="GO" id="GO:0004518">
    <property type="term" value="F:nuclease activity"/>
    <property type="evidence" value="ECO:0007669"/>
    <property type="project" value="InterPro"/>
</dbReference>
<dbReference type="RefSeq" id="WP_265133403.1">
    <property type="nucleotide sequence ID" value="NZ_FXTX01000002.1"/>
</dbReference>
<dbReference type="InterPro" id="IPR003729">
    <property type="entry name" value="Bi_nuclease_dom"/>
</dbReference>
<keyword evidence="3" id="KW-1185">Reference proteome</keyword>
<organism evidence="2 3">
    <name type="scientific">Venenivibrio stagnispumantis</name>
    <dbReference type="NCBI Taxonomy" id="407998"/>
    <lineage>
        <taxon>Bacteria</taxon>
        <taxon>Pseudomonadati</taxon>
        <taxon>Aquificota</taxon>
        <taxon>Aquificia</taxon>
        <taxon>Aquificales</taxon>
        <taxon>Hydrogenothermaceae</taxon>
        <taxon>Venenivibrio</taxon>
    </lineage>
</organism>
<evidence type="ECO:0000313" key="2">
    <source>
        <dbReference type="EMBL" id="SMP02978.1"/>
    </source>
</evidence>
<evidence type="ECO:0000259" key="1">
    <source>
        <dbReference type="PROSITE" id="PS51658"/>
    </source>
</evidence>
<dbReference type="EMBL" id="FXTX01000002">
    <property type="protein sequence ID" value="SMP02978.1"/>
    <property type="molecule type" value="Genomic_DNA"/>
</dbReference>
<dbReference type="InterPro" id="IPR036104">
    <property type="entry name" value="BFN_sf"/>
</dbReference>
<dbReference type="Pfam" id="PF02577">
    <property type="entry name" value="BFN_dom"/>
    <property type="match status" value="1"/>
</dbReference>
<evidence type="ECO:0000313" key="3">
    <source>
        <dbReference type="Proteomes" id="UP001157947"/>
    </source>
</evidence>
<protein>
    <recommendedName>
        <fullName evidence="1">BFN domain-containing protein</fullName>
    </recommendedName>
</protein>
<dbReference type="SUPFAM" id="SSF103256">
    <property type="entry name" value="Hypothetical protein TM0160"/>
    <property type="match status" value="1"/>
</dbReference>
<feature type="domain" description="BFN" evidence="1">
    <location>
        <begin position="1"/>
        <end position="133"/>
    </location>
</feature>
<dbReference type="Proteomes" id="UP001157947">
    <property type="component" value="Unassembled WGS sequence"/>
</dbReference>